<dbReference type="OrthoDB" id="2383509at2759"/>
<keyword evidence="2" id="KW-1185">Reference proteome</keyword>
<evidence type="ECO:0000313" key="2">
    <source>
        <dbReference type="Proteomes" id="UP000703661"/>
    </source>
</evidence>
<dbReference type="AlphaFoldDB" id="A0A9P6MVP3"/>
<protein>
    <submittedName>
        <fullName evidence="1">Uncharacterized protein</fullName>
    </submittedName>
</protein>
<evidence type="ECO:0000313" key="1">
    <source>
        <dbReference type="EMBL" id="KAG0014826.1"/>
    </source>
</evidence>
<proteinExistence type="predicted"/>
<dbReference type="EMBL" id="JAAAID010000687">
    <property type="protein sequence ID" value="KAG0014826.1"/>
    <property type="molecule type" value="Genomic_DNA"/>
</dbReference>
<dbReference type="Gene3D" id="3.80.10.10">
    <property type="entry name" value="Ribonuclease Inhibitor"/>
    <property type="match status" value="1"/>
</dbReference>
<dbReference type="Proteomes" id="UP000703661">
    <property type="component" value="Unassembled WGS sequence"/>
</dbReference>
<dbReference type="SUPFAM" id="SSF52047">
    <property type="entry name" value="RNI-like"/>
    <property type="match status" value="1"/>
</dbReference>
<gene>
    <name evidence="1" type="ORF">BGZ80_010207</name>
</gene>
<sequence length="423" mass="48623">MPPSIAKVLSMPELLDLIIQAVIRIQWSPILVQGEIRRLRLVSHAFHVAANPYFAVHMIDSPFGGDKFDDFRRKYEEKIRTCGFYIRELDLTSGPNNNMELMGLIGDCCPNVEEVVFSFFSFKENTVDPLGYCTLLKKWSSTYTDDDDNNSNNNDGNYNGCGRYKNNLKKVTIRRNLDWEGGTTDNSYEGFERIREYLRGIETLIIKGLYIHDTPEIVPHRPCWETFMDFFRSLPNLVSFDTNEIYIPWSQLPPTVIMPSEEMSFPNLTSLSFHFGALDLSTIIWLNRMFPKLEKLDFNRLDQESPRDEPNGQGKRDGASVLLSPMAVITNSVKLTIKRIRIKLTQVENVHELLGIAPALKTFICGCLQTQRDLNEHREDLFAVIKPFGGRDWDELRLYTPGGSYLPLDWKKILNSSSKSNDQ</sequence>
<accession>A0A9P6MVP3</accession>
<dbReference type="InterPro" id="IPR032675">
    <property type="entry name" value="LRR_dom_sf"/>
</dbReference>
<reference evidence="1" key="1">
    <citation type="journal article" date="2020" name="Fungal Divers.">
        <title>Resolving the Mortierellaceae phylogeny through synthesis of multi-gene phylogenetics and phylogenomics.</title>
        <authorList>
            <person name="Vandepol N."/>
            <person name="Liber J."/>
            <person name="Desiro A."/>
            <person name="Na H."/>
            <person name="Kennedy M."/>
            <person name="Barry K."/>
            <person name="Grigoriev I.V."/>
            <person name="Miller A.N."/>
            <person name="O'Donnell K."/>
            <person name="Stajich J.E."/>
            <person name="Bonito G."/>
        </authorList>
    </citation>
    <scope>NUCLEOTIDE SEQUENCE</scope>
    <source>
        <strain evidence="1">NRRL 2769</strain>
    </source>
</reference>
<name>A0A9P6MVP3_9FUNG</name>
<organism evidence="1 2">
    <name type="scientific">Entomortierella chlamydospora</name>
    <dbReference type="NCBI Taxonomy" id="101097"/>
    <lineage>
        <taxon>Eukaryota</taxon>
        <taxon>Fungi</taxon>
        <taxon>Fungi incertae sedis</taxon>
        <taxon>Mucoromycota</taxon>
        <taxon>Mortierellomycotina</taxon>
        <taxon>Mortierellomycetes</taxon>
        <taxon>Mortierellales</taxon>
        <taxon>Mortierellaceae</taxon>
        <taxon>Entomortierella</taxon>
    </lineage>
</organism>
<comment type="caution">
    <text evidence="1">The sequence shown here is derived from an EMBL/GenBank/DDBJ whole genome shotgun (WGS) entry which is preliminary data.</text>
</comment>